<proteinExistence type="predicted"/>
<reference evidence="1" key="1">
    <citation type="journal article" date="2021" name="Front. Microbiol.">
        <title>Comprehensive Comparative Genomics and Phenotyping of Methylobacterium Species.</title>
        <authorList>
            <person name="Alessa O."/>
            <person name="Ogura Y."/>
            <person name="Fujitani Y."/>
            <person name="Takami H."/>
            <person name="Hayashi T."/>
            <person name="Sahin N."/>
            <person name="Tani A."/>
        </authorList>
    </citation>
    <scope>NUCLEOTIDE SEQUENCE</scope>
    <source>
        <strain evidence="1">DSM 17168</strain>
    </source>
</reference>
<protein>
    <recommendedName>
        <fullName evidence="3">HTH psq-type domain-containing protein</fullName>
    </recommendedName>
</protein>
<dbReference type="Proteomes" id="UP001055153">
    <property type="component" value="Unassembled WGS sequence"/>
</dbReference>
<dbReference type="RefSeq" id="WP_238236077.1">
    <property type="nucleotide sequence ID" value="NZ_BPQQ01000036.1"/>
</dbReference>
<keyword evidence="2" id="KW-1185">Reference proteome</keyword>
<accession>A0ABQ4SHL6</accession>
<dbReference type="EMBL" id="BPQQ01000036">
    <property type="protein sequence ID" value="GJE01269.1"/>
    <property type="molecule type" value="Genomic_DNA"/>
</dbReference>
<evidence type="ECO:0000313" key="2">
    <source>
        <dbReference type="Proteomes" id="UP001055153"/>
    </source>
</evidence>
<name>A0ABQ4SHL6_9HYPH</name>
<sequence>MARSDIDWAAIGAAWREGRSAAAIARAFGVHPDTVRRRARAERWERAKAEASRLVPAPPQPNPAGDRVLDGHRTVIEQGQALTLQLLGEALAASGQAGAFAALLTEASNEDPERRSALERLASLPKRSAALRDLATAARLWIALERQAWDLDGRDLDAKAAGEIPPLDLDAALRRLDPEQREQLRRIAEVLAVRARDPAAGA</sequence>
<evidence type="ECO:0008006" key="3">
    <source>
        <dbReference type="Google" id="ProtNLM"/>
    </source>
</evidence>
<reference evidence="1" key="2">
    <citation type="submission" date="2021-08" db="EMBL/GenBank/DDBJ databases">
        <authorList>
            <person name="Tani A."/>
            <person name="Ola A."/>
            <person name="Ogura Y."/>
            <person name="Katsura K."/>
            <person name="Hayashi T."/>
        </authorList>
    </citation>
    <scope>NUCLEOTIDE SEQUENCE</scope>
    <source>
        <strain evidence="1">DSM 17168</strain>
    </source>
</reference>
<evidence type="ECO:0000313" key="1">
    <source>
        <dbReference type="EMBL" id="GJE01269.1"/>
    </source>
</evidence>
<gene>
    <name evidence="1" type="ORF">GMJLKIPL_3199</name>
</gene>
<organism evidence="1 2">
    <name type="scientific">Methylobacterium isbiliense</name>
    <dbReference type="NCBI Taxonomy" id="315478"/>
    <lineage>
        <taxon>Bacteria</taxon>
        <taxon>Pseudomonadati</taxon>
        <taxon>Pseudomonadota</taxon>
        <taxon>Alphaproteobacteria</taxon>
        <taxon>Hyphomicrobiales</taxon>
        <taxon>Methylobacteriaceae</taxon>
        <taxon>Methylobacterium</taxon>
    </lineage>
</organism>
<comment type="caution">
    <text evidence="1">The sequence shown here is derived from an EMBL/GenBank/DDBJ whole genome shotgun (WGS) entry which is preliminary data.</text>
</comment>